<accession>A0A0M9A9Q7</accession>
<evidence type="ECO:0000313" key="2">
    <source>
        <dbReference type="Proteomes" id="UP000053105"/>
    </source>
</evidence>
<proteinExistence type="predicted"/>
<evidence type="ECO:0000313" key="1">
    <source>
        <dbReference type="EMBL" id="KOX78823.1"/>
    </source>
</evidence>
<gene>
    <name evidence="1" type="ORF">WN51_08582</name>
</gene>
<reference evidence="1 2" key="1">
    <citation type="submission" date="2015-07" db="EMBL/GenBank/DDBJ databases">
        <title>The genome of Melipona quadrifasciata.</title>
        <authorList>
            <person name="Pan H."/>
            <person name="Kapheim K."/>
        </authorList>
    </citation>
    <scope>NUCLEOTIDE SEQUENCE [LARGE SCALE GENOMIC DNA]</scope>
    <source>
        <strain evidence="1">0111107301</strain>
        <tissue evidence="1">Whole body</tissue>
    </source>
</reference>
<keyword evidence="2" id="KW-1185">Reference proteome</keyword>
<sequence length="528" mass="61007">MTGISSSFIYSSHTWNLLNSMKLLMHHPKGLWCHQNILDFNILCFVFNQDRDLSLFTKYYNNYTNFDILNSQSNYHLPKDLGKQPTTNPPCSLIYHETATPRLYLDRVDFDSTSSRTQVSVFYLRGADIPNFINNNPKNNWNLHGTRWCSLMTRQPPIILIITIFIIHYDIFYKKTTPPNLINNNPKIQNEVPYEKTILSISPEINLRTIRISIVHDTDPYEKTAPPISPTIIQRAIKLQNEVPCEKTTLQTSPEINLRAIRISTVHDTDPYKKTAPTISPIIIQRAIKLQNEVPCEKTTLQTSPEINLRAVEVSIVREGEKMEKRRWTKWRKRHPRSCHLIGNRLKSDKGDTNYWEANLDFNGGSDLMILNDITKRTISRVARVLSQLYQQLAHQRYNTRRDNLLIERYFEDRNEKCLGLSMPAWRPKARHETRVRDQSKDNWAPQLKQAPFPPCASVPIDIQFAETANDFITSLSITGTITGKEYSGVHMFFNERTFRSLNNGSGGNPENRACSGATLMQRKLTIG</sequence>
<dbReference type="EMBL" id="KQ435719">
    <property type="protein sequence ID" value="KOX78823.1"/>
    <property type="molecule type" value="Genomic_DNA"/>
</dbReference>
<name>A0A0M9A9Q7_9HYME</name>
<dbReference type="Proteomes" id="UP000053105">
    <property type="component" value="Unassembled WGS sequence"/>
</dbReference>
<protein>
    <submittedName>
        <fullName evidence="1">Uncharacterized protein</fullName>
    </submittedName>
</protein>
<dbReference type="AlphaFoldDB" id="A0A0M9A9Q7"/>
<organism evidence="1 2">
    <name type="scientific">Melipona quadrifasciata</name>
    <dbReference type="NCBI Taxonomy" id="166423"/>
    <lineage>
        <taxon>Eukaryota</taxon>
        <taxon>Metazoa</taxon>
        <taxon>Ecdysozoa</taxon>
        <taxon>Arthropoda</taxon>
        <taxon>Hexapoda</taxon>
        <taxon>Insecta</taxon>
        <taxon>Pterygota</taxon>
        <taxon>Neoptera</taxon>
        <taxon>Endopterygota</taxon>
        <taxon>Hymenoptera</taxon>
        <taxon>Apocrita</taxon>
        <taxon>Aculeata</taxon>
        <taxon>Apoidea</taxon>
        <taxon>Anthophila</taxon>
        <taxon>Apidae</taxon>
        <taxon>Melipona</taxon>
    </lineage>
</organism>